<reference evidence="6 7" key="1">
    <citation type="submission" date="2017-09" db="EMBL/GenBank/DDBJ databases">
        <title>Genome sequence of Lactobacillus brevis D7.</title>
        <authorList>
            <person name="Kwon M.-S."/>
            <person name="Lim S.K."/>
            <person name="Choi H.-J."/>
        </authorList>
    </citation>
    <scope>NUCLEOTIDE SEQUENCE [LARGE SCALE GENOMIC DNA]</scope>
    <source>
        <strain evidence="6 7">D7</strain>
    </source>
</reference>
<sequence>MLNLSERQAVTMHVTFNLKASFIPPFITINAPAETPELQHLAANISQLTNSQLIAGISPRGTRELVPVNQIIRIHTDAKHVVMETKITTYTLPQRIYQLKQLLPSDLFLQLSSGELVNRQHIRHFSLTPSGLYQVLLSTGATTFVSRRCMQQIRKEFLK</sequence>
<accession>A0A2A3TY18</accession>
<dbReference type="GO" id="GO:0003677">
    <property type="term" value="F:DNA binding"/>
    <property type="evidence" value="ECO:0007669"/>
    <property type="project" value="UniProtKB-KW"/>
</dbReference>
<dbReference type="Gene3D" id="2.40.50.1020">
    <property type="entry name" value="LytTr DNA-binding domain"/>
    <property type="match status" value="1"/>
</dbReference>
<dbReference type="EMBL" id="NVYO01000001">
    <property type="protein sequence ID" value="PBQ23608.1"/>
    <property type="molecule type" value="Genomic_DNA"/>
</dbReference>
<evidence type="ECO:0000256" key="3">
    <source>
        <dbReference type="ARBA" id="ARBA00023125"/>
    </source>
</evidence>
<dbReference type="Pfam" id="PF04397">
    <property type="entry name" value="LytTR"/>
    <property type="match status" value="1"/>
</dbReference>
<dbReference type="InterPro" id="IPR046947">
    <property type="entry name" value="LytR-like"/>
</dbReference>
<keyword evidence="1" id="KW-0963">Cytoplasm</keyword>
<evidence type="ECO:0000256" key="1">
    <source>
        <dbReference type="ARBA" id="ARBA00022490"/>
    </source>
</evidence>
<gene>
    <name evidence="6" type="ORF">CNR29_06105</name>
</gene>
<keyword evidence="3" id="KW-0238">DNA-binding</keyword>
<evidence type="ECO:0000256" key="4">
    <source>
        <dbReference type="ARBA" id="ARBA00023163"/>
    </source>
</evidence>
<evidence type="ECO:0000313" key="7">
    <source>
        <dbReference type="Proteomes" id="UP000217918"/>
    </source>
</evidence>
<evidence type="ECO:0000313" key="6">
    <source>
        <dbReference type="EMBL" id="PBQ23608.1"/>
    </source>
</evidence>
<keyword evidence="2" id="KW-0805">Transcription regulation</keyword>
<name>A0A2A3TY18_LEVBR</name>
<dbReference type="SMART" id="SM00850">
    <property type="entry name" value="LytTR"/>
    <property type="match status" value="1"/>
</dbReference>
<dbReference type="Proteomes" id="UP000217918">
    <property type="component" value="Unassembled WGS sequence"/>
</dbReference>
<dbReference type="PANTHER" id="PTHR37299:SF2">
    <property type="entry name" value="HTH LYTTR-TYPE DOMAIN-CONTAINING PROTEIN"/>
    <property type="match status" value="1"/>
</dbReference>
<feature type="domain" description="HTH LytTR-type" evidence="5">
    <location>
        <begin position="55"/>
        <end position="159"/>
    </location>
</feature>
<dbReference type="InterPro" id="IPR007492">
    <property type="entry name" value="LytTR_DNA-bd_dom"/>
</dbReference>
<proteinExistence type="predicted"/>
<comment type="caution">
    <text evidence="6">The sequence shown here is derived from an EMBL/GenBank/DDBJ whole genome shotgun (WGS) entry which is preliminary data.</text>
</comment>
<evidence type="ECO:0000256" key="2">
    <source>
        <dbReference type="ARBA" id="ARBA00023015"/>
    </source>
</evidence>
<dbReference type="AlphaFoldDB" id="A0A2A3TY18"/>
<dbReference type="PROSITE" id="PS50930">
    <property type="entry name" value="HTH_LYTTR"/>
    <property type="match status" value="1"/>
</dbReference>
<evidence type="ECO:0000259" key="5">
    <source>
        <dbReference type="PROSITE" id="PS50930"/>
    </source>
</evidence>
<organism evidence="6 7">
    <name type="scientific">Levilactobacillus brevis</name>
    <name type="common">Lactobacillus brevis</name>
    <dbReference type="NCBI Taxonomy" id="1580"/>
    <lineage>
        <taxon>Bacteria</taxon>
        <taxon>Bacillati</taxon>
        <taxon>Bacillota</taxon>
        <taxon>Bacilli</taxon>
        <taxon>Lactobacillales</taxon>
        <taxon>Lactobacillaceae</taxon>
        <taxon>Levilactobacillus</taxon>
    </lineage>
</organism>
<protein>
    <recommendedName>
        <fullName evidence="5">HTH LytTR-type domain-containing protein</fullName>
    </recommendedName>
</protein>
<keyword evidence="4" id="KW-0804">Transcription</keyword>
<dbReference type="PANTHER" id="PTHR37299">
    <property type="entry name" value="TRANSCRIPTIONAL REGULATOR-RELATED"/>
    <property type="match status" value="1"/>
</dbReference>
<dbReference type="GO" id="GO:0000156">
    <property type="term" value="F:phosphorelay response regulator activity"/>
    <property type="evidence" value="ECO:0007669"/>
    <property type="project" value="InterPro"/>
</dbReference>